<feature type="compositionally biased region" description="Basic and acidic residues" evidence="1">
    <location>
        <begin position="26"/>
        <end position="35"/>
    </location>
</feature>
<reference evidence="2 3" key="1">
    <citation type="submission" date="2024-11" db="EMBL/GenBank/DDBJ databases">
        <title>A near-complete genome assembly of Cinchona calisaya.</title>
        <authorList>
            <person name="Lian D.C."/>
            <person name="Zhao X.W."/>
            <person name="Wei L."/>
        </authorList>
    </citation>
    <scope>NUCLEOTIDE SEQUENCE [LARGE SCALE GENOMIC DNA]</scope>
    <source>
        <tissue evidence="2">Nenye</tissue>
    </source>
</reference>
<feature type="compositionally biased region" description="Polar residues" evidence="1">
    <location>
        <begin position="128"/>
        <end position="145"/>
    </location>
</feature>
<dbReference type="EMBL" id="JBJUIK010000012">
    <property type="protein sequence ID" value="KAL3510296.1"/>
    <property type="molecule type" value="Genomic_DNA"/>
</dbReference>
<organism evidence="2 3">
    <name type="scientific">Cinchona calisaya</name>
    <dbReference type="NCBI Taxonomy" id="153742"/>
    <lineage>
        <taxon>Eukaryota</taxon>
        <taxon>Viridiplantae</taxon>
        <taxon>Streptophyta</taxon>
        <taxon>Embryophyta</taxon>
        <taxon>Tracheophyta</taxon>
        <taxon>Spermatophyta</taxon>
        <taxon>Magnoliopsida</taxon>
        <taxon>eudicotyledons</taxon>
        <taxon>Gunneridae</taxon>
        <taxon>Pentapetalae</taxon>
        <taxon>asterids</taxon>
        <taxon>lamiids</taxon>
        <taxon>Gentianales</taxon>
        <taxon>Rubiaceae</taxon>
        <taxon>Cinchonoideae</taxon>
        <taxon>Cinchoneae</taxon>
        <taxon>Cinchona</taxon>
    </lineage>
</organism>
<feature type="region of interest" description="Disordered" evidence="1">
    <location>
        <begin position="128"/>
        <end position="159"/>
    </location>
</feature>
<feature type="compositionally biased region" description="Basic and acidic residues" evidence="1">
    <location>
        <begin position="1"/>
        <end position="15"/>
    </location>
</feature>
<accession>A0ABD2YUP7</accession>
<feature type="region of interest" description="Disordered" evidence="1">
    <location>
        <begin position="1"/>
        <end position="35"/>
    </location>
</feature>
<evidence type="ECO:0000313" key="2">
    <source>
        <dbReference type="EMBL" id="KAL3510296.1"/>
    </source>
</evidence>
<evidence type="ECO:0000256" key="1">
    <source>
        <dbReference type="SAM" id="MobiDB-lite"/>
    </source>
</evidence>
<proteinExistence type="predicted"/>
<dbReference type="AlphaFoldDB" id="A0ABD2YUP7"/>
<name>A0ABD2YUP7_9GENT</name>
<sequence length="159" mass="17661">MPLAEDKQEVDDNHQPQDMAPPAKTKQVEEPHIPRVEEIVSTAPQNLAAQFSVPLVEQAHITVQVEEPPVRESKPSLPRMAKMVELFPPKRGLQNSNSLIEGIEQTTLVEILLVPLDSVCMLTNSNVNPIPTTQPSTSYLQISDNKSMDDLDTPHSRIL</sequence>
<comment type="caution">
    <text evidence="2">The sequence shown here is derived from an EMBL/GenBank/DDBJ whole genome shotgun (WGS) entry which is preliminary data.</text>
</comment>
<dbReference type="Proteomes" id="UP001630127">
    <property type="component" value="Unassembled WGS sequence"/>
</dbReference>
<keyword evidence="3" id="KW-1185">Reference proteome</keyword>
<evidence type="ECO:0000313" key="3">
    <source>
        <dbReference type="Proteomes" id="UP001630127"/>
    </source>
</evidence>
<protein>
    <submittedName>
        <fullName evidence="2">Uncharacterized protein</fullName>
    </submittedName>
</protein>
<gene>
    <name evidence="2" type="ORF">ACH5RR_029697</name>
</gene>
<feature type="compositionally biased region" description="Basic and acidic residues" evidence="1">
    <location>
        <begin position="146"/>
        <end position="159"/>
    </location>
</feature>